<feature type="non-terminal residue" evidence="1">
    <location>
        <position position="1"/>
    </location>
</feature>
<proteinExistence type="predicted"/>
<accession>S4PU62</accession>
<keyword evidence="1" id="KW-0540">Nuclease</keyword>
<organism evidence="1">
    <name type="scientific">Pararge aegeria</name>
    <name type="common">speckled wood butterfly</name>
    <dbReference type="NCBI Taxonomy" id="116150"/>
    <lineage>
        <taxon>Eukaryota</taxon>
        <taxon>Metazoa</taxon>
        <taxon>Ecdysozoa</taxon>
        <taxon>Arthropoda</taxon>
        <taxon>Hexapoda</taxon>
        <taxon>Insecta</taxon>
        <taxon>Pterygota</taxon>
        <taxon>Neoptera</taxon>
        <taxon>Endopterygota</taxon>
        <taxon>Lepidoptera</taxon>
        <taxon>Glossata</taxon>
        <taxon>Ditrysia</taxon>
        <taxon>Papilionoidea</taxon>
        <taxon>Nymphalidae</taxon>
        <taxon>Satyrinae</taxon>
        <taxon>Satyrini</taxon>
        <taxon>Parargina</taxon>
        <taxon>Pararge</taxon>
    </lineage>
</organism>
<keyword evidence="1" id="KW-0269">Exonuclease</keyword>
<evidence type="ECO:0000313" key="1">
    <source>
        <dbReference type="EMBL" id="JAA81717.1"/>
    </source>
</evidence>
<feature type="non-terminal residue" evidence="1">
    <location>
        <position position="87"/>
    </location>
</feature>
<keyword evidence="1" id="KW-0378">Hydrolase</keyword>
<dbReference type="Gene3D" id="3.30.420.10">
    <property type="entry name" value="Ribonuclease H-like superfamily/Ribonuclease H"/>
    <property type="match status" value="1"/>
</dbReference>
<dbReference type="EMBL" id="GAIX01010843">
    <property type="protein sequence ID" value="JAA81717.1"/>
    <property type="molecule type" value="Transcribed_RNA"/>
</dbReference>
<reference evidence="1" key="1">
    <citation type="journal article" date="2013" name="BMC Genomics">
        <title>Unscrambling butterfly oogenesis.</title>
        <authorList>
            <person name="Carter J.M."/>
            <person name="Baker S.C."/>
            <person name="Pink R."/>
            <person name="Carter D.R."/>
            <person name="Collins A."/>
            <person name="Tomlin J."/>
            <person name="Gibbs M."/>
            <person name="Breuker C.J."/>
        </authorList>
    </citation>
    <scope>NUCLEOTIDE SEQUENCE</scope>
    <source>
        <tissue evidence="1">Ovary</tissue>
    </source>
</reference>
<reference evidence="1" key="2">
    <citation type="submission" date="2013-05" db="EMBL/GenBank/DDBJ databases">
        <authorList>
            <person name="Carter J.-M."/>
            <person name="Baker S.C."/>
            <person name="Pink R."/>
            <person name="Carter D.R.F."/>
            <person name="Collins A."/>
            <person name="Tomlin J."/>
            <person name="Gibbs M."/>
            <person name="Breuker C.J."/>
        </authorList>
    </citation>
    <scope>NUCLEOTIDE SEQUENCE</scope>
    <source>
        <tissue evidence="1">Ovary</tissue>
    </source>
</reference>
<dbReference type="InterPro" id="IPR036397">
    <property type="entry name" value="RNaseH_sf"/>
</dbReference>
<dbReference type="InterPro" id="IPR012337">
    <property type="entry name" value="RNaseH-like_sf"/>
</dbReference>
<protein>
    <submittedName>
        <fullName evidence="1">3'-5' exonuclease</fullName>
    </submittedName>
</protein>
<sequence>VALGCAGITYVVLQRIKPKNAEDALNYLSIEIIASEEACSQAIIKLRRKCSGHHAIGFDCEWVTEQGKRQPVALLQLSTYDGYCVLF</sequence>
<dbReference type="AlphaFoldDB" id="S4PU62"/>
<dbReference type="GO" id="GO:0003676">
    <property type="term" value="F:nucleic acid binding"/>
    <property type="evidence" value="ECO:0007669"/>
    <property type="project" value="InterPro"/>
</dbReference>
<dbReference type="GO" id="GO:0004527">
    <property type="term" value="F:exonuclease activity"/>
    <property type="evidence" value="ECO:0007669"/>
    <property type="project" value="UniProtKB-KW"/>
</dbReference>
<name>S4PU62_9NEOP</name>
<dbReference type="SUPFAM" id="SSF53098">
    <property type="entry name" value="Ribonuclease H-like"/>
    <property type="match status" value="1"/>
</dbReference>